<dbReference type="Gene3D" id="3.20.20.70">
    <property type="entry name" value="Aldolase class I"/>
    <property type="match status" value="1"/>
</dbReference>
<dbReference type="Proteomes" id="UP000002258">
    <property type="component" value="Chromosome 1"/>
</dbReference>
<dbReference type="eggNOG" id="KOG0134">
    <property type="taxonomic scope" value="Eukaryota"/>
</dbReference>
<gene>
    <name evidence="5" type="primary">OYE3.3</name>
    <name evidence="5" type="ORF">PICST_52325</name>
</gene>
<dbReference type="HOGENOM" id="CLU_012153_0_0_1"/>
<name>A3GH18_PICST</name>
<sequence length="435" mass="48155">MTNYKTSLDETNLFKPIKVGNLQLEHRAAHAATSRARSVNFTPTDIMLKYYDSRSKYAGTLIVVESVLASRSSGLVPFKSGLWLDSQAQAFRKITDSIHANGSYAAIQLFSPGRTANLDLLEKHLLPFVAPSAGLYVSEASKAKALEKGNKLRALSVEEIHEVQNEYVASAVNAVTNGNFDIIEIHGGSGHLVEQFLSPIANIRSDKYGGSVENRARFVLELIDKLIEHPAIGASRVALRLSPWSDTNGMVYPENIPCSENPTLLACQYIAQQLQDRADEGKEVAYLSVCEPRVSGSGDADPTGKSNESIYRLWKGVLMRTGGYATNFKGDPLAIKSNVARLKVVNGEVLHYQDLIHDVNVDDRTLIGFSRPFTSNPDLVTRLQKGWKLDVYDRDYFYSHTVDGYLTFGEYNNDEDNNHLQLSPEELSREGVPLV</sequence>
<dbReference type="PANTHER" id="PTHR22893">
    <property type="entry name" value="NADH OXIDOREDUCTASE-RELATED"/>
    <property type="match status" value="1"/>
</dbReference>
<dbReference type="Pfam" id="PF00724">
    <property type="entry name" value="Oxidored_FMN"/>
    <property type="match status" value="1"/>
</dbReference>
<comment type="cofactor">
    <cofactor evidence="1">
        <name>FMN</name>
        <dbReference type="ChEBI" id="CHEBI:58210"/>
    </cofactor>
</comment>
<dbReference type="AlphaFoldDB" id="A3GH18"/>
<keyword evidence="3" id="KW-0288">FMN</keyword>
<dbReference type="SUPFAM" id="SSF51395">
    <property type="entry name" value="FMN-linked oxidoreductases"/>
    <property type="match status" value="1"/>
</dbReference>
<proteinExistence type="inferred from homology"/>
<dbReference type="PANTHER" id="PTHR22893:SF91">
    <property type="entry name" value="NADPH DEHYDROGENASE 2-RELATED"/>
    <property type="match status" value="1"/>
</dbReference>
<dbReference type="InterPro" id="IPR001155">
    <property type="entry name" value="OxRdtase_FMN_N"/>
</dbReference>
<feature type="domain" description="NADH:flavin oxidoreductase/NADH oxidase N-terminal" evidence="4">
    <location>
        <begin position="12"/>
        <end position="328"/>
    </location>
</feature>
<reference evidence="5 6" key="1">
    <citation type="journal article" date="2007" name="Nat. Biotechnol.">
        <title>Genome sequence of the lignocellulose-bioconverting and xylose-fermenting yeast Pichia stipitis.</title>
        <authorList>
            <person name="Jeffries T.W."/>
            <person name="Grigoriev I.V."/>
            <person name="Grimwood J."/>
            <person name="Laplaza J.M."/>
            <person name="Aerts A."/>
            <person name="Salamov A."/>
            <person name="Schmutz J."/>
            <person name="Lindquist E."/>
            <person name="Dehal P."/>
            <person name="Shapiro H."/>
            <person name="Jin Y.S."/>
            <person name="Passoth V."/>
            <person name="Richardson P.M."/>
        </authorList>
    </citation>
    <scope>NUCLEOTIDE SEQUENCE [LARGE SCALE GENOMIC DNA]</scope>
    <source>
        <strain evidence="6">ATCC 58785 / CBS 6054 / NBRC 10063 / NRRL Y-11545</strain>
    </source>
</reference>
<organism evidence="5 6">
    <name type="scientific">Scheffersomyces stipitis (strain ATCC 58785 / CBS 6054 / NBRC 10063 / NRRL Y-11545)</name>
    <name type="common">Yeast</name>
    <name type="synonym">Pichia stipitis</name>
    <dbReference type="NCBI Taxonomy" id="322104"/>
    <lineage>
        <taxon>Eukaryota</taxon>
        <taxon>Fungi</taxon>
        <taxon>Dikarya</taxon>
        <taxon>Ascomycota</taxon>
        <taxon>Saccharomycotina</taxon>
        <taxon>Pichiomycetes</taxon>
        <taxon>Debaryomycetaceae</taxon>
        <taxon>Scheffersomyces</taxon>
    </lineage>
</organism>
<evidence type="ECO:0000256" key="3">
    <source>
        <dbReference type="ARBA" id="ARBA00022643"/>
    </source>
</evidence>
<evidence type="ECO:0000313" key="6">
    <source>
        <dbReference type="Proteomes" id="UP000002258"/>
    </source>
</evidence>
<comment type="similarity">
    <text evidence="2">Belongs to the NADH:flavin oxidoreductase/NADH oxidase family.</text>
</comment>
<dbReference type="KEGG" id="pic:PICST_52325"/>
<dbReference type="GeneID" id="4851567"/>
<dbReference type="GO" id="GO:0010181">
    <property type="term" value="F:FMN binding"/>
    <property type="evidence" value="ECO:0007669"/>
    <property type="project" value="InterPro"/>
</dbReference>
<dbReference type="OMA" id="CCAGRTA"/>
<dbReference type="RefSeq" id="XP_001388038.2">
    <property type="nucleotide sequence ID" value="XM_001388001.1"/>
</dbReference>
<dbReference type="InterPro" id="IPR013785">
    <property type="entry name" value="Aldolase_TIM"/>
</dbReference>
<dbReference type="EC" id="1.6.99.1" evidence="5"/>
<dbReference type="EMBL" id="AAVQ01000001">
    <property type="protein sequence ID" value="EAZ64015.2"/>
    <property type="molecule type" value="Genomic_DNA"/>
</dbReference>
<keyword evidence="3" id="KW-0285">Flavoprotein</keyword>
<dbReference type="InParanoid" id="A3GH18"/>
<dbReference type="InterPro" id="IPR045247">
    <property type="entry name" value="Oye-like"/>
</dbReference>
<evidence type="ECO:0000256" key="2">
    <source>
        <dbReference type="ARBA" id="ARBA00005979"/>
    </source>
</evidence>
<dbReference type="GO" id="GO:0003959">
    <property type="term" value="F:NADPH dehydrogenase activity"/>
    <property type="evidence" value="ECO:0007669"/>
    <property type="project" value="UniProtKB-EC"/>
</dbReference>
<dbReference type="OrthoDB" id="276546at2759"/>
<accession>A3GH18</accession>
<evidence type="ECO:0000256" key="1">
    <source>
        <dbReference type="ARBA" id="ARBA00001917"/>
    </source>
</evidence>
<keyword evidence="6" id="KW-1185">Reference proteome</keyword>
<protein>
    <submittedName>
        <fullName evidence="5">NAPDH dehydrogenase (Old yellow enzyme) (OYE32) (OYE32)</fullName>
        <ecNumber evidence="5">1.6.99.1</ecNumber>
    </submittedName>
</protein>
<comment type="caution">
    <text evidence="5">The sequence shown here is derived from an EMBL/GenBank/DDBJ whole genome shotgun (WGS) entry which is preliminary data.</text>
</comment>
<evidence type="ECO:0000259" key="4">
    <source>
        <dbReference type="Pfam" id="PF00724"/>
    </source>
</evidence>
<evidence type="ECO:0000313" key="5">
    <source>
        <dbReference type="EMBL" id="EAZ64015.2"/>
    </source>
</evidence>
<keyword evidence="5" id="KW-0560">Oxidoreductase</keyword>